<organism evidence="1 2">
    <name type="scientific">Eucalyptus globulus</name>
    <name type="common">Tasmanian blue gum</name>
    <dbReference type="NCBI Taxonomy" id="34317"/>
    <lineage>
        <taxon>Eukaryota</taxon>
        <taxon>Viridiplantae</taxon>
        <taxon>Streptophyta</taxon>
        <taxon>Embryophyta</taxon>
        <taxon>Tracheophyta</taxon>
        <taxon>Spermatophyta</taxon>
        <taxon>Magnoliopsida</taxon>
        <taxon>eudicotyledons</taxon>
        <taxon>Gunneridae</taxon>
        <taxon>Pentapetalae</taxon>
        <taxon>rosids</taxon>
        <taxon>malvids</taxon>
        <taxon>Myrtales</taxon>
        <taxon>Myrtaceae</taxon>
        <taxon>Myrtoideae</taxon>
        <taxon>Eucalypteae</taxon>
        <taxon>Eucalyptus</taxon>
    </lineage>
</organism>
<dbReference type="PANTHER" id="PTHR32278">
    <property type="entry name" value="F-BOX DOMAIN-CONTAINING PROTEIN"/>
    <property type="match status" value="1"/>
</dbReference>
<keyword evidence="2" id="KW-1185">Reference proteome</keyword>
<comment type="caution">
    <text evidence="1">The sequence shown here is derived from an EMBL/GenBank/DDBJ whole genome shotgun (WGS) entry which is preliminary data.</text>
</comment>
<dbReference type="InterPro" id="IPR036047">
    <property type="entry name" value="F-box-like_dom_sf"/>
</dbReference>
<dbReference type="Proteomes" id="UP001634007">
    <property type="component" value="Unassembled WGS sequence"/>
</dbReference>
<dbReference type="PANTHER" id="PTHR32278:SF135">
    <property type="entry name" value="F-BOX PROTEIN PP2-B12"/>
    <property type="match status" value="1"/>
</dbReference>
<reference evidence="1 2" key="1">
    <citation type="submission" date="2024-11" db="EMBL/GenBank/DDBJ databases">
        <title>Chromosome-level genome assembly of Eucalyptus globulus Labill. provides insights into its genome evolution.</title>
        <authorList>
            <person name="Li X."/>
        </authorList>
    </citation>
    <scope>NUCLEOTIDE SEQUENCE [LARGE SCALE GENOMIC DNA]</scope>
    <source>
        <strain evidence="1">CL2024</strain>
        <tissue evidence="1">Fresh tender leaves</tissue>
    </source>
</reference>
<evidence type="ECO:0000313" key="2">
    <source>
        <dbReference type="Proteomes" id="UP001634007"/>
    </source>
</evidence>
<dbReference type="CDD" id="cd22162">
    <property type="entry name" value="F-box_AtSKIP3-like"/>
    <property type="match status" value="1"/>
</dbReference>
<evidence type="ECO:0000313" key="1">
    <source>
        <dbReference type="EMBL" id="KAL3724609.1"/>
    </source>
</evidence>
<accession>A0ABD3JC55</accession>
<dbReference type="SUPFAM" id="SSF81383">
    <property type="entry name" value="F-box domain"/>
    <property type="match status" value="1"/>
</dbReference>
<gene>
    <name evidence="1" type="ORF">ACJRO7_029734</name>
</gene>
<evidence type="ECO:0008006" key="3">
    <source>
        <dbReference type="Google" id="ProtNLM"/>
    </source>
</evidence>
<name>A0ABD3JC55_EUCGL</name>
<dbReference type="Pfam" id="PF14299">
    <property type="entry name" value="PP2"/>
    <property type="match status" value="1"/>
</dbReference>
<dbReference type="EMBL" id="JBJKBG010000008">
    <property type="protein sequence ID" value="KAL3724609.1"/>
    <property type="molecule type" value="Genomic_DNA"/>
</dbReference>
<dbReference type="InterPro" id="IPR025886">
    <property type="entry name" value="PP2-like"/>
</dbReference>
<protein>
    <recommendedName>
        <fullName evidence="3">F-box domain-containing protein</fullName>
    </recommendedName>
</protein>
<proteinExistence type="predicted"/>
<sequence length="240" mass="27586">MWDFSFLGNEVISRIIVLAATTPRDACRVACVSPVFRSIADSDEVWRQFLPPDHRDGVVLPQISSKKSLYLHLCRNRNMSGKKCFMIGARELAIDQPYWIWIDEPNSRFGQVAQLLCVDQFRIVGRIETKMLSTETRYAAYLVFRFGEYRGGFDGPAESRVSIESHGHREWSTVILDPREGEPRSMREHGDGWLEIKMGEFYNENGDDGILECSLKEVVNKTRKYGLVVAGIQIRPKEMY</sequence>
<dbReference type="AlphaFoldDB" id="A0ABD3JC55"/>